<dbReference type="Proteomes" id="UP001153069">
    <property type="component" value="Unassembled WGS sequence"/>
</dbReference>
<proteinExistence type="predicted"/>
<reference evidence="2" key="1">
    <citation type="submission" date="2020-06" db="EMBL/GenBank/DDBJ databases">
        <authorList>
            <consortium name="Plant Systems Biology data submission"/>
        </authorList>
    </citation>
    <scope>NUCLEOTIDE SEQUENCE</scope>
    <source>
        <strain evidence="2">D6</strain>
    </source>
</reference>
<dbReference type="Pfam" id="PF10604">
    <property type="entry name" value="Polyketide_cyc2"/>
    <property type="match status" value="1"/>
</dbReference>
<dbReference type="Gene3D" id="3.30.530.20">
    <property type="match status" value="1"/>
</dbReference>
<dbReference type="SUPFAM" id="SSF55961">
    <property type="entry name" value="Bet v1-like"/>
    <property type="match status" value="1"/>
</dbReference>
<accession>A0A9N8E5I6</accession>
<gene>
    <name evidence="2" type="ORF">SEMRO_641_G179980.1</name>
</gene>
<dbReference type="InterPro" id="IPR023393">
    <property type="entry name" value="START-like_dom_sf"/>
</dbReference>
<dbReference type="InterPro" id="IPR019587">
    <property type="entry name" value="Polyketide_cyclase/dehydratase"/>
</dbReference>
<organism evidence="2 3">
    <name type="scientific">Seminavis robusta</name>
    <dbReference type="NCBI Taxonomy" id="568900"/>
    <lineage>
        <taxon>Eukaryota</taxon>
        <taxon>Sar</taxon>
        <taxon>Stramenopiles</taxon>
        <taxon>Ochrophyta</taxon>
        <taxon>Bacillariophyta</taxon>
        <taxon>Bacillariophyceae</taxon>
        <taxon>Bacillariophycidae</taxon>
        <taxon>Naviculales</taxon>
        <taxon>Naviculaceae</taxon>
        <taxon>Seminavis</taxon>
    </lineage>
</organism>
<keyword evidence="3" id="KW-1185">Reference proteome</keyword>
<comment type="caution">
    <text evidence="2">The sequence shown here is derived from an EMBL/GenBank/DDBJ whole genome shotgun (WGS) entry which is preliminary data.</text>
</comment>
<protein>
    <submittedName>
        <fullName evidence="2">Polyketide cyclase / dehydrase and lipid transport</fullName>
    </submittedName>
</protein>
<evidence type="ECO:0000313" key="2">
    <source>
        <dbReference type="EMBL" id="CAB9514239.1"/>
    </source>
</evidence>
<dbReference type="AlphaFoldDB" id="A0A9N8E5I6"/>
<feature type="region of interest" description="Disordered" evidence="1">
    <location>
        <begin position="152"/>
        <end position="180"/>
    </location>
</feature>
<dbReference type="EMBL" id="CAICTM010000640">
    <property type="protein sequence ID" value="CAB9514239.1"/>
    <property type="molecule type" value="Genomic_DNA"/>
</dbReference>
<name>A0A9N8E5I6_9STRA</name>
<sequence length="180" mass="19932">MKFDCKVPVTASKEAVWSVISDIDHAVDTIQAITKVEVLERPTSKDSLVGLKWKETRVMFGSEATETMWVTESVANEYYQTRAESCGAIYTSRMYIEPAAEGEDHECFVGMSFEGECQSFCSKVMMIAMGWMMVGATKKAVMQDLQDIKAAAEKGNGKSTEGHNNSKPDATETSEQDKQD</sequence>
<dbReference type="CDD" id="cd07812">
    <property type="entry name" value="SRPBCC"/>
    <property type="match status" value="1"/>
</dbReference>
<evidence type="ECO:0000313" key="3">
    <source>
        <dbReference type="Proteomes" id="UP001153069"/>
    </source>
</evidence>
<evidence type="ECO:0000256" key="1">
    <source>
        <dbReference type="SAM" id="MobiDB-lite"/>
    </source>
</evidence>